<dbReference type="Pfam" id="PF13561">
    <property type="entry name" value="adh_short_C2"/>
    <property type="match status" value="1"/>
</dbReference>
<organism evidence="3 4">
    <name type="scientific">Gordonia hydrophobica</name>
    <dbReference type="NCBI Taxonomy" id="40516"/>
    <lineage>
        <taxon>Bacteria</taxon>
        <taxon>Bacillati</taxon>
        <taxon>Actinomycetota</taxon>
        <taxon>Actinomycetes</taxon>
        <taxon>Mycobacteriales</taxon>
        <taxon>Gordoniaceae</taxon>
        <taxon>Gordonia</taxon>
    </lineage>
</organism>
<feature type="domain" description="Ketoreductase" evidence="2">
    <location>
        <begin position="21"/>
        <end position="202"/>
    </location>
</feature>
<dbReference type="SUPFAM" id="SSF51735">
    <property type="entry name" value="NAD(P)-binding Rossmann-fold domains"/>
    <property type="match status" value="1"/>
</dbReference>
<dbReference type="InterPro" id="IPR036291">
    <property type="entry name" value="NAD(P)-bd_dom_sf"/>
</dbReference>
<dbReference type="PRINTS" id="PR00080">
    <property type="entry name" value="SDRFAMILY"/>
</dbReference>
<proteinExistence type="inferred from homology"/>
<evidence type="ECO:0000256" key="1">
    <source>
        <dbReference type="ARBA" id="ARBA00006484"/>
    </source>
</evidence>
<dbReference type="RefSeq" id="WP_066170935.1">
    <property type="nucleotide sequence ID" value="NZ_CP136137.1"/>
</dbReference>
<dbReference type="SMART" id="SM00822">
    <property type="entry name" value="PKS_KR"/>
    <property type="match status" value="1"/>
</dbReference>
<evidence type="ECO:0000259" key="2">
    <source>
        <dbReference type="SMART" id="SM00822"/>
    </source>
</evidence>
<dbReference type="Gene3D" id="3.40.50.720">
    <property type="entry name" value="NAD(P)-binding Rossmann-like Domain"/>
    <property type="match status" value="1"/>
</dbReference>
<protein>
    <submittedName>
        <fullName evidence="3">SDR family oxidoreductase</fullName>
    </submittedName>
</protein>
<dbReference type="PANTHER" id="PTHR42760">
    <property type="entry name" value="SHORT-CHAIN DEHYDROGENASES/REDUCTASES FAMILY MEMBER"/>
    <property type="match status" value="1"/>
</dbReference>
<keyword evidence="4" id="KW-1185">Reference proteome</keyword>
<dbReference type="EMBL" id="CP136137">
    <property type="protein sequence ID" value="WYY08648.1"/>
    <property type="molecule type" value="Genomic_DNA"/>
</dbReference>
<accession>A0ABZ2U4X6</accession>
<comment type="similarity">
    <text evidence="1">Belongs to the short-chain dehydrogenases/reductases (SDR) family.</text>
</comment>
<dbReference type="Proteomes" id="UP001479933">
    <property type="component" value="Chromosome"/>
</dbReference>
<gene>
    <name evidence="3" type="ORF">RVF87_06190</name>
</gene>
<dbReference type="PRINTS" id="PR00081">
    <property type="entry name" value="GDHRDH"/>
</dbReference>
<evidence type="ECO:0000313" key="3">
    <source>
        <dbReference type="EMBL" id="WYY08648.1"/>
    </source>
</evidence>
<dbReference type="InterPro" id="IPR002347">
    <property type="entry name" value="SDR_fam"/>
</dbReference>
<sequence length="270" mass="28039">MTTNSEPHRSELHRDDGLDGKVAVITGGASGIGRALAVAYARAGADTVVGYYPGDPHDVSETVDAVVAEGRRCVAVAVDVRSSEQVEALAQTAIDAFGRLDIAVAAAGILRRSSLSEMTDQRWADMLDVDLTGVVRLFRSTAQRMTTGGAMVAISSIAGGVYGWDDHAHYAAAKSGQAGLCRSLATELAPRGIRVNAVIPGLIETPQSLDADNSLGAEGLAAAVAGIPAGRVGRADDVARVIRFLTSDDSVYLTGQQVIVDGGLTVRWPE</sequence>
<reference evidence="3 4" key="1">
    <citation type="journal article" date="2023" name="Virus Evol.">
        <title>Computational host range prediction-The good, the bad, and the ugly.</title>
        <authorList>
            <person name="Howell A.A."/>
            <person name="Versoza C.J."/>
            <person name="Pfeifer S.P."/>
        </authorList>
    </citation>
    <scope>NUCLEOTIDE SEQUENCE [LARGE SCALE GENOMIC DNA]</scope>
    <source>
        <strain evidence="3 4">1610/1b</strain>
    </source>
</reference>
<name>A0ABZ2U4X6_9ACTN</name>
<evidence type="ECO:0000313" key="4">
    <source>
        <dbReference type="Proteomes" id="UP001479933"/>
    </source>
</evidence>
<dbReference type="InterPro" id="IPR057326">
    <property type="entry name" value="KR_dom"/>
</dbReference>